<dbReference type="AlphaFoldDB" id="A0A3R9REF2"/>
<dbReference type="EMBL" id="RFEW01000012">
    <property type="protein sequence ID" value="RSO57841.1"/>
    <property type="molecule type" value="Genomic_DNA"/>
</dbReference>
<gene>
    <name evidence="1" type="ORF">EA752_14565</name>
</gene>
<reference evidence="1 2" key="1">
    <citation type="submission" date="2018-10" db="EMBL/GenBank/DDBJ databases">
        <title>GWAS and RNA-Seq identify cryptic mechanisms of antimicrobial resistance in Acinetobacter baumannii.</title>
        <authorList>
            <person name="Sahl J.W."/>
        </authorList>
    </citation>
    <scope>NUCLEOTIDE SEQUENCE [LARGE SCALE GENOMIC DNA]</scope>
    <source>
        <strain evidence="1 2">TG41884</strain>
    </source>
</reference>
<organism evidence="1 2">
    <name type="scientific">Acinetobacter pittii</name>
    <name type="common">Acinetobacter genomosp. 3</name>
    <dbReference type="NCBI Taxonomy" id="48296"/>
    <lineage>
        <taxon>Bacteria</taxon>
        <taxon>Pseudomonadati</taxon>
        <taxon>Pseudomonadota</taxon>
        <taxon>Gammaproteobacteria</taxon>
        <taxon>Moraxellales</taxon>
        <taxon>Moraxellaceae</taxon>
        <taxon>Acinetobacter</taxon>
        <taxon>Acinetobacter calcoaceticus/baumannii complex</taxon>
    </lineage>
</organism>
<proteinExistence type="predicted"/>
<dbReference type="Proteomes" id="UP000271320">
    <property type="component" value="Unassembled WGS sequence"/>
</dbReference>
<protein>
    <submittedName>
        <fullName evidence="1">Uncharacterized protein</fullName>
    </submittedName>
</protein>
<accession>A0A3R9REF2</accession>
<dbReference type="RefSeq" id="WP_057073673.1">
    <property type="nucleotide sequence ID" value="NZ_BKDB01000010.1"/>
</dbReference>
<evidence type="ECO:0000313" key="2">
    <source>
        <dbReference type="Proteomes" id="UP000271320"/>
    </source>
</evidence>
<comment type="caution">
    <text evidence="1">The sequence shown here is derived from an EMBL/GenBank/DDBJ whole genome shotgun (WGS) entry which is preliminary data.</text>
</comment>
<evidence type="ECO:0000313" key="1">
    <source>
        <dbReference type="EMBL" id="RSO57841.1"/>
    </source>
</evidence>
<sequence>MSERIFYTLPRECSKSRYELNLNDKQAWLESDLDFVSNQCAQDYWDNHDGWESTWPLEISIFETETAEAPIATYIVDMEMEPSFSSSVKAESKEH</sequence>
<name>A0A3R9REF2_ACIPI</name>